<dbReference type="InterPro" id="IPR029044">
    <property type="entry name" value="Nucleotide-diphossugar_trans"/>
</dbReference>
<dbReference type="Proteomes" id="UP000774570">
    <property type="component" value="Unassembled WGS sequence"/>
</dbReference>
<protein>
    <recommendedName>
        <fullName evidence="3">Glycosyltransferase family 2 protein</fullName>
    </recommendedName>
</protein>
<reference evidence="1 2" key="1">
    <citation type="submission" date="2021-07" db="EMBL/GenBank/DDBJ databases">
        <title>Actinomadura sp. PM05-2 isolated from lichen.</title>
        <authorList>
            <person name="Somphong A."/>
            <person name="Phongsopitanun W."/>
            <person name="Tanasupawat S."/>
            <person name="Peongsungnone V."/>
        </authorList>
    </citation>
    <scope>NUCLEOTIDE SEQUENCE [LARGE SCALE GENOMIC DNA]</scope>
    <source>
        <strain evidence="1 2">PM05-2</strain>
    </source>
</reference>
<accession>A0ABS7FM52</accession>
<dbReference type="SUPFAM" id="SSF53448">
    <property type="entry name" value="Nucleotide-diphospho-sugar transferases"/>
    <property type="match status" value="1"/>
</dbReference>
<dbReference type="RefSeq" id="WP_220163219.1">
    <property type="nucleotide sequence ID" value="NZ_JAIBOA010000002.1"/>
</dbReference>
<proteinExistence type="predicted"/>
<dbReference type="Gene3D" id="3.90.550.10">
    <property type="entry name" value="Spore Coat Polysaccharide Biosynthesis Protein SpsA, Chain A"/>
    <property type="match status" value="1"/>
</dbReference>
<gene>
    <name evidence="1" type="ORF">K1Y72_03680</name>
</gene>
<evidence type="ECO:0000313" key="2">
    <source>
        <dbReference type="Proteomes" id="UP000774570"/>
    </source>
</evidence>
<comment type="caution">
    <text evidence="1">The sequence shown here is derived from an EMBL/GenBank/DDBJ whole genome shotgun (WGS) entry which is preliminary data.</text>
</comment>
<organism evidence="1 2">
    <name type="scientific">Actinomadura parmotrematis</name>
    <dbReference type="NCBI Taxonomy" id="2864039"/>
    <lineage>
        <taxon>Bacteria</taxon>
        <taxon>Bacillati</taxon>
        <taxon>Actinomycetota</taxon>
        <taxon>Actinomycetes</taxon>
        <taxon>Streptosporangiales</taxon>
        <taxon>Thermomonosporaceae</taxon>
        <taxon>Actinomadura</taxon>
    </lineage>
</organism>
<evidence type="ECO:0008006" key="3">
    <source>
        <dbReference type="Google" id="ProtNLM"/>
    </source>
</evidence>
<evidence type="ECO:0000313" key="1">
    <source>
        <dbReference type="EMBL" id="MBW8481458.1"/>
    </source>
</evidence>
<keyword evidence="2" id="KW-1185">Reference proteome</keyword>
<sequence length="337" mass="34647">MPSASRTGPRVAVVATASGGPAPLARLLESLAAQSAPPAAVVVADRTAGPDAAAVVAEHAGRLPVRRIASAGSVSAARNDGLAELGLYDRSAHARPSGIRVLESILAAEARGGGTATATLPETPDLLVFPDEGAWYAEDAFALAADAVARGCDAVSGRLLDPAGTPVRPAAGPDRRPLDARTVWTHAPGGACFFTAGYLRAVGGFDENLGPGGRSPWHSGAGTDLLLRGLRRGATVVYDPRVRVHERPAALDEAALRAEARHAARGTGRVHRRHYGGYACTRAIVRPLGTALLAAARGRWSETARHLHEAVGRAEGVYDVLLPAPAPPGAAVTRPAR</sequence>
<dbReference type="EMBL" id="JAIBOA010000002">
    <property type="protein sequence ID" value="MBW8481458.1"/>
    <property type="molecule type" value="Genomic_DNA"/>
</dbReference>
<name>A0ABS7FM52_9ACTN</name>